<dbReference type="Gene3D" id="3.80.10.10">
    <property type="entry name" value="Ribonuclease Inhibitor"/>
    <property type="match status" value="2"/>
</dbReference>
<evidence type="ECO:0000313" key="2">
    <source>
        <dbReference type="Proteomes" id="UP000822688"/>
    </source>
</evidence>
<dbReference type="InterPro" id="IPR032675">
    <property type="entry name" value="LRR_dom_sf"/>
</dbReference>
<dbReference type="EMBL" id="CM026427">
    <property type="protein sequence ID" value="KAG0570617.1"/>
    <property type="molecule type" value="Genomic_DNA"/>
</dbReference>
<reference evidence="1 2" key="1">
    <citation type="submission" date="2020-06" db="EMBL/GenBank/DDBJ databases">
        <title>WGS assembly of Ceratodon purpureus strain R40.</title>
        <authorList>
            <person name="Carey S.B."/>
            <person name="Jenkins J."/>
            <person name="Shu S."/>
            <person name="Lovell J.T."/>
            <person name="Sreedasyam A."/>
            <person name="Maumus F."/>
            <person name="Tiley G.P."/>
            <person name="Fernandez-Pozo N."/>
            <person name="Barry K."/>
            <person name="Chen C."/>
            <person name="Wang M."/>
            <person name="Lipzen A."/>
            <person name="Daum C."/>
            <person name="Saski C.A."/>
            <person name="Payton A.C."/>
            <person name="Mcbreen J.C."/>
            <person name="Conrad R.E."/>
            <person name="Kollar L.M."/>
            <person name="Olsson S."/>
            <person name="Huttunen S."/>
            <person name="Landis J.B."/>
            <person name="Wickett N.J."/>
            <person name="Johnson M.G."/>
            <person name="Rensing S.A."/>
            <person name="Grimwood J."/>
            <person name="Schmutz J."/>
            <person name="Mcdaniel S.F."/>
        </authorList>
    </citation>
    <scope>NUCLEOTIDE SEQUENCE [LARGE SCALE GENOMIC DNA]</scope>
    <source>
        <strain evidence="1 2">R40</strain>
    </source>
</reference>
<dbReference type="AlphaFoldDB" id="A0A8T0HI25"/>
<organism evidence="1 2">
    <name type="scientific">Ceratodon purpureus</name>
    <name type="common">Fire moss</name>
    <name type="synonym">Dicranum purpureum</name>
    <dbReference type="NCBI Taxonomy" id="3225"/>
    <lineage>
        <taxon>Eukaryota</taxon>
        <taxon>Viridiplantae</taxon>
        <taxon>Streptophyta</taxon>
        <taxon>Embryophyta</taxon>
        <taxon>Bryophyta</taxon>
        <taxon>Bryophytina</taxon>
        <taxon>Bryopsida</taxon>
        <taxon>Dicranidae</taxon>
        <taxon>Pseudoditrichales</taxon>
        <taxon>Ditrichaceae</taxon>
        <taxon>Ceratodon</taxon>
    </lineage>
</organism>
<evidence type="ECO:0000313" key="1">
    <source>
        <dbReference type="EMBL" id="KAG0570617.1"/>
    </source>
</evidence>
<gene>
    <name evidence="1" type="ORF">KC19_6G175300</name>
</gene>
<dbReference type="PANTHER" id="PTHR36766:SF36">
    <property type="entry name" value="AAA+ ATPASE DOMAIN-CONTAINING PROTEIN"/>
    <property type="match status" value="1"/>
</dbReference>
<name>A0A8T0HI25_CERPU</name>
<dbReference type="SUPFAM" id="SSF52058">
    <property type="entry name" value="L domain-like"/>
    <property type="match status" value="1"/>
</dbReference>
<accession>A0A8T0HI25</accession>
<keyword evidence="2" id="KW-1185">Reference proteome</keyword>
<comment type="caution">
    <text evidence="1">The sequence shown here is derived from an EMBL/GenBank/DDBJ whole genome shotgun (WGS) entry which is preliminary data.</text>
</comment>
<sequence>MDLVVFFPNDFYDFEEGDEKPPPVGLMEWLALVHNQSLEKIGIRVQRLKERGLVEDVDMGAQEVYMHDLYREFAKLEASGKLKDLDFEERKWAYYKKSYPTELLEMMPSRGGWQNLTRVGVVDDWSIEGRSLSLEGIEWTSLSNVVVLKLCETGGSDLKGLRCLKSLELVNYNPRNTLDGLQDLKHLVYFKWDWFGDCIEVFLGKLPASLKVLRLNGDVISLGSGIFDLCSNLAKLELRNCGAGNLDFRNCSSLQRLELWGLHHVLEGVSEMSLDGLQFLSKLTVFRWKHFDGMGVEVWVDFEGKSYHRLQCQLPESLQVLEIDENVSLRSDVFARCTKLGKVYLRYCHAESLDLRNCKSLHIVKLVKVKWLRTLLGLSSSAATLKTLKVYGCDSLDGIPGLDQLVGLESLYLQNLRVNRNLRLSDLGCLTNLEELHLDGSDVELREEDVCVLASLPRLNPVGVVVGMGMYGKFRVDVKRRKVLKSDPRCRRWEKWEKCKKWEERELGELLVSCGTVEVWDTGDFAPP</sequence>
<protein>
    <submittedName>
        <fullName evidence="1">Uncharacterized protein</fullName>
    </submittedName>
</protein>
<proteinExistence type="predicted"/>
<dbReference type="PANTHER" id="PTHR36766">
    <property type="entry name" value="PLANT BROAD-SPECTRUM MILDEW RESISTANCE PROTEIN RPW8"/>
    <property type="match status" value="1"/>
</dbReference>
<dbReference type="Proteomes" id="UP000822688">
    <property type="component" value="Chromosome 6"/>
</dbReference>